<dbReference type="EMBL" id="JAGSXH010000042">
    <property type="protein sequence ID" value="MBS2964117.1"/>
    <property type="molecule type" value="Genomic_DNA"/>
</dbReference>
<dbReference type="GO" id="GO:0005524">
    <property type="term" value="F:ATP binding"/>
    <property type="evidence" value="ECO:0007669"/>
    <property type="project" value="InterPro"/>
</dbReference>
<organism evidence="2 3">
    <name type="scientific">Actinocrinis puniceicyclus</name>
    <dbReference type="NCBI Taxonomy" id="977794"/>
    <lineage>
        <taxon>Bacteria</taxon>
        <taxon>Bacillati</taxon>
        <taxon>Actinomycetota</taxon>
        <taxon>Actinomycetes</taxon>
        <taxon>Catenulisporales</taxon>
        <taxon>Actinospicaceae</taxon>
        <taxon>Actinocrinis</taxon>
    </lineage>
</organism>
<dbReference type="InterPro" id="IPR011009">
    <property type="entry name" value="Kinase-like_dom_sf"/>
</dbReference>
<dbReference type="InterPro" id="IPR053524">
    <property type="entry name" value="Aerial_hyphae_peptide-synth"/>
</dbReference>
<dbReference type="Pfam" id="PF25816">
    <property type="entry name" value="RamC_N"/>
    <property type="match status" value="1"/>
</dbReference>
<dbReference type="Pfam" id="PF01636">
    <property type="entry name" value="APH"/>
    <property type="match status" value="1"/>
</dbReference>
<dbReference type="RefSeq" id="WP_211468458.1">
    <property type="nucleotide sequence ID" value="NZ_JAGSXH010000042.1"/>
</dbReference>
<reference evidence="2" key="1">
    <citation type="submission" date="2021-04" db="EMBL/GenBank/DDBJ databases">
        <title>Genome based classification of Actinospica acidithermotolerans sp. nov., an actinobacterium isolated from an Indonesian hot spring.</title>
        <authorList>
            <person name="Kusuma A.B."/>
            <person name="Putra K.E."/>
            <person name="Nafisah S."/>
            <person name="Loh J."/>
            <person name="Nouioui I."/>
            <person name="Goodfellow M."/>
        </authorList>
    </citation>
    <scope>NUCLEOTIDE SEQUENCE</scope>
    <source>
        <strain evidence="2">DSM 45618</strain>
    </source>
</reference>
<dbReference type="Gene3D" id="1.10.510.10">
    <property type="entry name" value="Transferase(Phosphotransferase) domain 1"/>
    <property type="match status" value="1"/>
</dbReference>
<dbReference type="AlphaFoldDB" id="A0A8J8BBJ4"/>
<dbReference type="GO" id="GO:0004672">
    <property type="term" value="F:protein kinase activity"/>
    <property type="evidence" value="ECO:0007669"/>
    <property type="project" value="InterPro"/>
</dbReference>
<dbReference type="InterPro" id="IPR000719">
    <property type="entry name" value="Prot_kinase_dom"/>
</dbReference>
<keyword evidence="3" id="KW-1185">Reference proteome</keyword>
<protein>
    <submittedName>
        <fullName evidence="2">Class III lanthionine synthetase LanKC</fullName>
    </submittedName>
</protein>
<gene>
    <name evidence="2" type="primary">lanKC</name>
    <name evidence="2" type="ORF">KGA66_13750</name>
</gene>
<dbReference type="GO" id="GO:0031179">
    <property type="term" value="P:peptide modification"/>
    <property type="evidence" value="ECO:0007669"/>
    <property type="project" value="InterPro"/>
</dbReference>
<evidence type="ECO:0000313" key="3">
    <source>
        <dbReference type="Proteomes" id="UP000677913"/>
    </source>
</evidence>
<dbReference type="PRINTS" id="PR01955">
    <property type="entry name" value="LANCFRANKIA"/>
</dbReference>
<dbReference type="PROSITE" id="PS50011">
    <property type="entry name" value="PROTEIN_KINASE_DOM"/>
    <property type="match status" value="1"/>
</dbReference>
<dbReference type="Gene3D" id="1.50.10.20">
    <property type="match status" value="2"/>
</dbReference>
<proteinExistence type="predicted"/>
<accession>A0A8J8BBJ4</accession>
<dbReference type="Pfam" id="PF05147">
    <property type="entry name" value="LANC_like"/>
    <property type="match status" value="1"/>
</dbReference>
<dbReference type="SUPFAM" id="SSF158745">
    <property type="entry name" value="LanC-like"/>
    <property type="match status" value="1"/>
</dbReference>
<sequence length="890" mass="95575">MDVRYEPFCFADPVFYDTPERWQRAVADFPATAAAVPAGWTRAWHGLWCVCQPDGARLPVQGWKIHVSATPDNAERIVDTVYEYCIGRRVAFKFLRGPAALLMQNSKYAPRGASGKLLTLYPVDETELERTLSELDALVGGEPGPYVLSDLRWNAGPLYTRYGAFAEFYHVGEGGARELALRRPDGGLVTDRRGPVFSLPEWVKLPAFLEPQLAARDAQRFELPYQIERVLHFSNGGGIYLARPNDAAVAGGGKVVLKEGRPYSGLDQGGVDAIARLGHEREILDRLRGLGCVPRVVEYATAWEHHFLVETFVEGETLNSAFVRDFPLVHPGQSPEKLADYAAWAVRTADRVARALAEVHERGVVFGDLHPNNVMLRPDGGVVFLDFELASPVDDYTPPRLGAGGFAAPRSLRGFDVDRYALASLRLWMLLPVVAMLHLDRQKAGQLMASIQRYFPLPDGYFDTGYLHAAVPEAGPDRSGPPTVTADPHVATLLDPDGPHDWPSLRSSLSAAIAAAATPERTDRLFPGDIEQFARGGHGHGLAYGAAGVLYALHAGGAQVDPAHVDWLVEASRRDPVTPGALTGTHGTAYALDVLGRRDAALNLLDRLAEAKMTASGIGDAVADLTEGLAGIGLVDLHFARVTGHSAWRDSALLAADRLAAHLAAAGERRAERLGEAREGLVHGASGAALLAVRLYEETGDTGLLDLAEDALRRDLDACRNMADGTVQLADGTRVLPYVAVGSAGIGLVLREYLAHRPDSPLAAFEPGIARACDVEFVIQSGLFNGRAGMITYLTRLRDAAADAGGLDLDAVIERHIRRLTWHAMSYRGHLAFPGDQLLRLSMDLASGGAGILLALNAALAAGDALPFFGRGGSTATTPTGKAPQTAAAR</sequence>
<comment type="caution">
    <text evidence="2">The sequence shown here is derived from an EMBL/GenBank/DDBJ whole genome shotgun (WGS) entry which is preliminary data.</text>
</comment>
<dbReference type="InterPro" id="IPR002575">
    <property type="entry name" value="Aminoglycoside_PTrfase"/>
</dbReference>
<dbReference type="SMART" id="SM01260">
    <property type="entry name" value="LANC_like"/>
    <property type="match status" value="1"/>
</dbReference>
<name>A0A8J8BBJ4_9ACTN</name>
<feature type="domain" description="Protein kinase" evidence="1">
    <location>
        <begin position="225"/>
        <end position="543"/>
    </location>
</feature>
<dbReference type="InterPro" id="IPR057929">
    <property type="entry name" value="RamC_N"/>
</dbReference>
<dbReference type="SMART" id="SM00220">
    <property type="entry name" value="S_TKc"/>
    <property type="match status" value="1"/>
</dbReference>
<dbReference type="Proteomes" id="UP000677913">
    <property type="component" value="Unassembled WGS sequence"/>
</dbReference>
<evidence type="ECO:0000259" key="1">
    <source>
        <dbReference type="PROSITE" id="PS50011"/>
    </source>
</evidence>
<dbReference type="CDD" id="cd04791">
    <property type="entry name" value="LanC_SerThrkinase"/>
    <property type="match status" value="1"/>
</dbReference>
<dbReference type="InterPro" id="IPR058053">
    <property type="entry name" value="RamC_C"/>
</dbReference>
<dbReference type="SUPFAM" id="SSF56112">
    <property type="entry name" value="Protein kinase-like (PK-like)"/>
    <property type="match status" value="1"/>
</dbReference>
<dbReference type="InterPro" id="IPR007822">
    <property type="entry name" value="LANC-like"/>
</dbReference>
<evidence type="ECO:0000313" key="2">
    <source>
        <dbReference type="EMBL" id="MBS2964117.1"/>
    </source>
</evidence>
<dbReference type="NCBIfam" id="NF038151">
    <property type="entry name" value="lanthi_synth_III"/>
    <property type="match status" value="1"/>
</dbReference>